<gene>
    <name evidence="2" type="ORF">JL102_20300</name>
</gene>
<dbReference type="EMBL" id="JAESIY010000013">
    <property type="protein sequence ID" value="MBL3658506.1"/>
    <property type="molecule type" value="Genomic_DNA"/>
</dbReference>
<sequence length="349" mass="38772">MRRNLLFFILLMLLAPLVGNAQDPQFSQFYAAPLYLNPAFAGATQQMRVGINYRNQWPAIEANFQTISAYVDGFIESKNSGVGLLLMRDTEGTAGLNSTMVGLQYAYQLYLTDWLTFRPGFQAAFYNRNVNFSDLTFGSQYDPDTGEYLGGDSGENFGDLSKNFVDLSAGGVLYTKNAWLGVAAHHLNTPSQSFEEDADPNELPMKFSFHGGVKIPFKSGTMGSGLYSRPQERSLTPTFQYKKQGEFDQLDMGLYLTLEPIIIGTWYRGLPFKSLEGFNNNESIVLLVGFTKKGGNGELFNIGYSYDYTISKLGAGSGGAHEVSISYSWSNRDPRKPPKNVMQIPCPDF</sequence>
<proteinExistence type="predicted"/>
<feature type="signal peptide" evidence="1">
    <location>
        <begin position="1"/>
        <end position="21"/>
    </location>
</feature>
<dbReference type="Proteomes" id="UP000659388">
    <property type="component" value="Unassembled WGS sequence"/>
</dbReference>
<dbReference type="AlphaFoldDB" id="A0A937F8Y6"/>
<dbReference type="InterPro" id="IPR019861">
    <property type="entry name" value="PorP/SprF_Bacteroidetes"/>
</dbReference>
<evidence type="ECO:0000256" key="1">
    <source>
        <dbReference type="SAM" id="SignalP"/>
    </source>
</evidence>
<reference evidence="2" key="1">
    <citation type="submission" date="2021-01" db="EMBL/GenBank/DDBJ databases">
        <title>Fulvivirga kasyanovii gen. nov., sp nov., a novel member of the phylum Bacteroidetes isolated from seawater in a mussel farm.</title>
        <authorList>
            <person name="Zhao L.-H."/>
            <person name="Wang Z.-J."/>
        </authorList>
    </citation>
    <scope>NUCLEOTIDE SEQUENCE</scope>
    <source>
        <strain evidence="2">2943</strain>
    </source>
</reference>
<keyword evidence="1" id="KW-0732">Signal</keyword>
<protein>
    <submittedName>
        <fullName evidence="2">Type IX secretion system membrane protein PorP/SprF</fullName>
    </submittedName>
</protein>
<comment type="caution">
    <text evidence="2">The sequence shown here is derived from an EMBL/GenBank/DDBJ whole genome shotgun (WGS) entry which is preliminary data.</text>
</comment>
<organism evidence="2 3">
    <name type="scientific">Fulvivirga sediminis</name>
    <dbReference type="NCBI Taxonomy" id="2803949"/>
    <lineage>
        <taxon>Bacteria</taxon>
        <taxon>Pseudomonadati</taxon>
        <taxon>Bacteroidota</taxon>
        <taxon>Cytophagia</taxon>
        <taxon>Cytophagales</taxon>
        <taxon>Fulvivirgaceae</taxon>
        <taxon>Fulvivirga</taxon>
    </lineage>
</organism>
<accession>A0A937F8Y6</accession>
<evidence type="ECO:0000313" key="3">
    <source>
        <dbReference type="Proteomes" id="UP000659388"/>
    </source>
</evidence>
<dbReference type="Pfam" id="PF11751">
    <property type="entry name" value="PorP_SprF"/>
    <property type="match status" value="1"/>
</dbReference>
<keyword evidence="3" id="KW-1185">Reference proteome</keyword>
<name>A0A937F8Y6_9BACT</name>
<evidence type="ECO:0000313" key="2">
    <source>
        <dbReference type="EMBL" id="MBL3658506.1"/>
    </source>
</evidence>
<feature type="chain" id="PRO_5038129768" evidence="1">
    <location>
        <begin position="22"/>
        <end position="349"/>
    </location>
</feature>
<dbReference type="RefSeq" id="WP_202246300.1">
    <property type="nucleotide sequence ID" value="NZ_JAESIY010000013.1"/>
</dbReference>